<keyword evidence="2" id="KW-1185">Reference proteome</keyword>
<organism evidence="1 2">
    <name type="scientific">Metabacillus elymi</name>
    <dbReference type="NCBI Taxonomy" id="2745198"/>
    <lineage>
        <taxon>Bacteria</taxon>
        <taxon>Bacillati</taxon>
        <taxon>Bacillota</taxon>
        <taxon>Bacilli</taxon>
        <taxon>Bacillales</taxon>
        <taxon>Bacillaceae</taxon>
        <taxon>Metabacillus</taxon>
    </lineage>
</organism>
<name>A0ABX6S3H4_9BACI</name>
<proteinExistence type="predicted"/>
<accession>A0ABX6S3H4</accession>
<dbReference type="RefSeq" id="WP_185652988.1">
    <property type="nucleotide sequence ID" value="NZ_CP055263.1"/>
</dbReference>
<dbReference type="Proteomes" id="UP000515490">
    <property type="component" value="Chromosome"/>
</dbReference>
<gene>
    <name evidence="1" type="ORF">HUW50_14895</name>
</gene>
<evidence type="ECO:0000313" key="1">
    <source>
        <dbReference type="EMBL" id="QNF28645.1"/>
    </source>
</evidence>
<evidence type="ECO:0000313" key="2">
    <source>
        <dbReference type="Proteomes" id="UP000515490"/>
    </source>
</evidence>
<protein>
    <submittedName>
        <fullName evidence="1">Uncharacterized protein</fullName>
    </submittedName>
</protein>
<dbReference type="EMBL" id="CP055263">
    <property type="protein sequence ID" value="QNF28645.1"/>
    <property type="molecule type" value="Genomic_DNA"/>
</dbReference>
<sequence length="52" mass="6206">MLPYFYQFRETVNKINDSSLSNVLVDSKERMLDFYQETCDVVPQVRSSREVK</sequence>
<reference evidence="1 2" key="1">
    <citation type="submission" date="2020-06" db="EMBL/GenBank/DDBJ databases">
        <title>Metabacillus dokdonensis sp. nov., isolated from the rhizosphere of Elymus tsukushiensis, a plant native to the Dokdo Islands, Republic of Korea.</title>
        <authorList>
            <person name="Lee S.Y."/>
            <person name="Hwang Y.J."/>
            <person name="Son J.S."/>
            <person name="Ghim S.Y."/>
        </authorList>
    </citation>
    <scope>NUCLEOTIDE SEQUENCE [LARGE SCALE GENOMIC DNA]</scope>
    <source>
        <strain evidence="1 2">KUDC1714</strain>
    </source>
</reference>